<dbReference type="AlphaFoldDB" id="A0A327MAD7"/>
<dbReference type="InterPro" id="IPR003251">
    <property type="entry name" value="Rr_diiron-bd_dom"/>
</dbReference>
<dbReference type="CDD" id="cd01045">
    <property type="entry name" value="Ferritin_like_AB"/>
    <property type="match status" value="1"/>
</dbReference>
<dbReference type="InterPro" id="IPR012347">
    <property type="entry name" value="Ferritin-like"/>
</dbReference>
<dbReference type="Proteomes" id="UP000249065">
    <property type="component" value="Unassembled WGS sequence"/>
</dbReference>
<protein>
    <submittedName>
        <fullName evidence="2">Rubrerythrin family protein</fullName>
    </submittedName>
</protein>
<evidence type="ECO:0000259" key="1">
    <source>
        <dbReference type="Pfam" id="PF02915"/>
    </source>
</evidence>
<reference evidence="3" key="1">
    <citation type="submission" date="2018-06" db="EMBL/GenBank/DDBJ databases">
        <authorList>
            <person name="Khan S.A."/>
        </authorList>
    </citation>
    <scope>NUCLEOTIDE SEQUENCE [LARGE SCALE GENOMIC DNA]</scope>
    <source>
        <strain evidence="3">DB-1506</strain>
    </source>
</reference>
<feature type="domain" description="Rubrerythrin diiron-binding" evidence="1">
    <location>
        <begin position="18"/>
        <end position="72"/>
    </location>
</feature>
<dbReference type="EMBL" id="QLIX01000021">
    <property type="protein sequence ID" value="RAI57088.1"/>
    <property type="molecule type" value="Genomic_DNA"/>
</dbReference>
<dbReference type="GO" id="GO:0016491">
    <property type="term" value="F:oxidoreductase activity"/>
    <property type="evidence" value="ECO:0007669"/>
    <property type="project" value="InterPro"/>
</dbReference>
<dbReference type="OrthoDB" id="6057955at2"/>
<feature type="domain" description="Rubrerythrin diiron-binding" evidence="1">
    <location>
        <begin position="111"/>
        <end position="158"/>
    </location>
</feature>
<sequence length="304" mass="32879">MSLLKAEPPARVTSLPELFAIAHALEEEAASRYAALAEEMEALQMPRVAAVFRHLVDEKRGHAQRIEDWARGTTGMLPDHRLLRWQPPETFDEEEARQLALSRLASAYRALSMAVRNEERAFALWTYIAAHAEAPAIRAAAERMAGEELRHAALLRRERRRAYHEERGDAAGSGRPSPLGRAIGAELRLASLLPILAEAEPDAGQATVWRRLAGEASTMAAEGAALAGEETLPGSAPTASAVRTDLLTAAWHAAEQASEAYLDAADAGRDEAVVRRLQSLAERAIAHVAVLRHAAAAPAGRMLP</sequence>
<keyword evidence="3" id="KW-1185">Reference proteome</keyword>
<dbReference type="GO" id="GO:0046872">
    <property type="term" value="F:metal ion binding"/>
    <property type="evidence" value="ECO:0007669"/>
    <property type="project" value="InterPro"/>
</dbReference>
<dbReference type="Gene3D" id="1.20.1260.10">
    <property type="match status" value="1"/>
</dbReference>
<dbReference type="RefSeq" id="WP_111471788.1">
    <property type="nucleotide sequence ID" value="NZ_QLIX01000021.1"/>
</dbReference>
<dbReference type="SUPFAM" id="SSF47240">
    <property type="entry name" value="Ferritin-like"/>
    <property type="match status" value="1"/>
</dbReference>
<evidence type="ECO:0000313" key="2">
    <source>
        <dbReference type="EMBL" id="RAI57088.1"/>
    </source>
</evidence>
<evidence type="ECO:0000313" key="3">
    <source>
        <dbReference type="Proteomes" id="UP000249065"/>
    </source>
</evidence>
<dbReference type="Pfam" id="PF02915">
    <property type="entry name" value="Rubrerythrin"/>
    <property type="match status" value="2"/>
</dbReference>
<organism evidence="2 3">
    <name type="scientific">Roseicella frigidaeris</name>
    <dbReference type="NCBI Taxonomy" id="2230885"/>
    <lineage>
        <taxon>Bacteria</taxon>
        <taxon>Pseudomonadati</taxon>
        <taxon>Pseudomonadota</taxon>
        <taxon>Alphaproteobacteria</taxon>
        <taxon>Acetobacterales</taxon>
        <taxon>Roseomonadaceae</taxon>
        <taxon>Roseicella</taxon>
    </lineage>
</organism>
<dbReference type="InterPro" id="IPR009078">
    <property type="entry name" value="Ferritin-like_SF"/>
</dbReference>
<comment type="caution">
    <text evidence="2">The sequence shown here is derived from an EMBL/GenBank/DDBJ whole genome shotgun (WGS) entry which is preliminary data.</text>
</comment>
<gene>
    <name evidence="2" type="ORF">DOO78_20730</name>
</gene>
<accession>A0A327MAD7</accession>
<proteinExistence type="predicted"/>
<name>A0A327MAD7_9PROT</name>